<reference evidence="2 3" key="2">
    <citation type="submission" date="2019-08" db="EMBL/GenBank/DDBJ databases">
        <authorList>
            <person name="Henke P."/>
        </authorList>
    </citation>
    <scope>NUCLEOTIDE SEQUENCE [LARGE SCALE GENOMIC DNA]</scope>
    <source>
        <strain evidence="2">Phe10_nw2017</strain>
    </source>
</reference>
<feature type="signal peptide" evidence="1">
    <location>
        <begin position="1"/>
        <end position="34"/>
    </location>
</feature>
<evidence type="ECO:0008006" key="4">
    <source>
        <dbReference type="Google" id="ProtNLM"/>
    </source>
</evidence>
<gene>
    <name evidence="2" type="ORF">E3A20_01240</name>
</gene>
<dbReference type="AlphaFoldDB" id="A0A5C6MDZ7"/>
<proteinExistence type="predicted"/>
<accession>A0A5C6MDZ7</accession>
<comment type="caution">
    <text evidence="2">The sequence shown here is derived from an EMBL/GenBank/DDBJ whole genome shotgun (WGS) entry which is preliminary data.</text>
</comment>
<dbReference type="SUPFAM" id="SSF53474">
    <property type="entry name" value="alpha/beta-Hydrolases"/>
    <property type="match status" value="1"/>
</dbReference>
<dbReference type="Proteomes" id="UP000321083">
    <property type="component" value="Unassembled WGS sequence"/>
</dbReference>
<protein>
    <recommendedName>
        <fullName evidence="4">AB hydrolase-1 domain-containing protein</fullName>
    </recommendedName>
</protein>
<sequence length="506" mass="54167">MPAPKHLTASPRRNVLLTACCCILLATLTPTASAQSQRLELGRRLKRFEIAWEQAPAEQRSEAVKPLKLAVNSFFSLQFSQAGQQLDNAWFAVRSTTPPSQTEKIAVAHTLSALPFCAVPETPEITLLLTPFYPADKTLPDGTLLQLVLKNPSRETLAEFQCPASAAIAGTTWNTGPLPAGDHCIEATLIAENQPVRLPDISISRISELPQRLEKLQQAADTLRQQALSATPAPDLPPATLAAAATARSEIALLTAASAGRATEADFPLLTRLLVAEQLAATPQKATDIIAQYRSPQDLWLTLAKGRKSAPVRLRLPAADTAPPGLPVLFVFHGAGGSENMFFETYGAGRTISEATRRGWLVVAPGQALLGLSLSVSDMLDNLEHFANIDRSQVMLLGHSMGAAQVMRQMQQDPACAQAAAALGGGGRLTTAAAATLKPVRWYVAAGTEDFGRAGAMQLHRSLSAAGVTSEYHDFPNVEHLVIVQAAINDVFRFFDQSLADKQATR</sequence>
<evidence type="ECO:0000256" key="1">
    <source>
        <dbReference type="SAM" id="SignalP"/>
    </source>
</evidence>
<evidence type="ECO:0000313" key="2">
    <source>
        <dbReference type="EMBL" id="TWW12515.1"/>
    </source>
</evidence>
<feature type="chain" id="PRO_5023049214" description="AB hydrolase-1 domain-containing protein" evidence="1">
    <location>
        <begin position="35"/>
        <end position="506"/>
    </location>
</feature>
<keyword evidence="3" id="KW-1185">Reference proteome</keyword>
<organism evidence="2 3">
    <name type="scientific">Planctomyces bekefii</name>
    <dbReference type="NCBI Taxonomy" id="1653850"/>
    <lineage>
        <taxon>Bacteria</taxon>
        <taxon>Pseudomonadati</taxon>
        <taxon>Planctomycetota</taxon>
        <taxon>Planctomycetia</taxon>
        <taxon>Planctomycetales</taxon>
        <taxon>Planctomycetaceae</taxon>
        <taxon>Planctomyces</taxon>
    </lineage>
</organism>
<name>A0A5C6MDZ7_9PLAN</name>
<evidence type="ECO:0000313" key="3">
    <source>
        <dbReference type="Proteomes" id="UP000321083"/>
    </source>
</evidence>
<keyword evidence="1" id="KW-0732">Signal</keyword>
<reference evidence="2 3" key="1">
    <citation type="submission" date="2019-08" db="EMBL/GenBank/DDBJ databases">
        <title>100 year-old enigma solved: identification of Planctomyces bekefii, the type genus and species of the phylum Planctomycetes.</title>
        <authorList>
            <person name="Svetlana D.N."/>
            <person name="Overmann J."/>
        </authorList>
    </citation>
    <scope>NUCLEOTIDE SEQUENCE [LARGE SCALE GENOMIC DNA]</scope>
    <source>
        <strain evidence="2">Phe10_nw2017</strain>
    </source>
</reference>
<dbReference type="EMBL" id="SRHE01000009">
    <property type="protein sequence ID" value="TWW12515.1"/>
    <property type="molecule type" value="Genomic_DNA"/>
</dbReference>
<dbReference type="InterPro" id="IPR029058">
    <property type="entry name" value="AB_hydrolase_fold"/>
</dbReference>
<dbReference type="Gene3D" id="3.40.50.1820">
    <property type="entry name" value="alpha/beta hydrolase"/>
    <property type="match status" value="1"/>
</dbReference>